<gene>
    <name evidence="1" type="ORF">A9255_13325</name>
</gene>
<accession>A0ABM6DU46</accession>
<proteinExistence type="predicted"/>
<name>A0ABM6DU46_XENHO</name>
<evidence type="ECO:0000313" key="2">
    <source>
        <dbReference type="Proteomes" id="UP000094600"/>
    </source>
</evidence>
<keyword evidence="2" id="KW-1185">Reference proteome</keyword>
<dbReference type="EMBL" id="CP016176">
    <property type="protein sequence ID" value="AOM41468.1"/>
    <property type="molecule type" value="Genomic_DNA"/>
</dbReference>
<reference evidence="1 2" key="1">
    <citation type="submission" date="2016-06" db="EMBL/GenBank/DDBJ databases">
        <title>Bacterial characters and pathogenicity of Xenorhabdus hominickii from an entomopathogenic nematode, Steinernema monticolum.</title>
        <authorList>
            <person name="Park Y."/>
            <person name="Kim Y."/>
        </authorList>
    </citation>
    <scope>NUCLEOTIDE SEQUENCE [LARGE SCALE GENOMIC DNA]</scope>
    <source>
        <strain evidence="1 2">ANU1</strain>
    </source>
</reference>
<organism evidence="1 2">
    <name type="scientific">Xenorhabdus hominickii</name>
    <dbReference type="NCBI Taxonomy" id="351679"/>
    <lineage>
        <taxon>Bacteria</taxon>
        <taxon>Pseudomonadati</taxon>
        <taxon>Pseudomonadota</taxon>
        <taxon>Gammaproteobacteria</taxon>
        <taxon>Enterobacterales</taxon>
        <taxon>Morganellaceae</taxon>
        <taxon>Xenorhabdus</taxon>
    </lineage>
</organism>
<protein>
    <submittedName>
        <fullName evidence="1">Uncharacterized protein</fullName>
    </submittedName>
</protein>
<evidence type="ECO:0000313" key="1">
    <source>
        <dbReference type="EMBL" id="AOM41468.1"/>
    </source>
</evidence>
<dbReference type="Proteomes" id="UP000094600">
    <property type="component" value="Chromosome"/>
</dbReference>
<sequence>MEAFIMKYLKFFSEGFHVFEDVCSGASKEPRLSVSGHGIAGGSLANLESRTLNPEARIHGLSGVQFIEPEKLLAILNRYFKHDMPKYRHIRLLFCYSADRDRWGSSFAANFSRLLPNPERVIVEAYQGVIHMNTVDYQKRTNSFEDLSELDWSSSSANYNDPKRILTSDYDIDVVNQFLFNSMTEHSEAPNMKKAFWNSVEEFEDFFETCNPVQMRDILASRVFFRNGRSSKNITDFL</sequence>